<name>A0A0B8SZY8_9SPHI</name>
<reference evidence="2" key="1">
    <citation type="submission" date="2014-04" db="EMBL/GenBank/DDBJ databases">
        <title>Whole-Genome optical mapping and complete genome sequence of Sphingobacterium deserti sp. nov., a new spaces isolated from desert in the west of China.</title>
        <authorList>
            <person name="Teng C."/>
            <person name="Zhou Z."/>
            <person name="Li X."/>
            <person name="Chen M."/>
            <person name="Lin M."/>
            <person name="Wang L."/>
            <person name="Su S."/>
            <person name="Zhang C."/>
            <person name="Zhang W."/>
        </authorList>
    </citation>
    <scope>NUCLEOTIDE SEQUENCE [LARGE SCALE GENOMIC DNA]</scope>
    <source>
        <strain evidence="2">ACCC05744</strain>
    </source>
</reference>
<dbReference type="EMBL" id="JJMU01000053">
    <property type="protein sequence ID" value="KGE13336.1"/>
    <property type="molecule type" value="Genomic_DNA"/>
</dbReference>
<reference evidence="1 2" key="2">
    <citation type="journal article" date="2015" name="PLoS ONE">
        <title>Whole-Genome Optical Mapping and Finished Genome Sequence of Sphingobacterium deserti sp. nov., a New Species Isolated from the Western Desert of China.</title>
        <authorList>
            <person name="Teng C."/>
            <person name="Zhou Z."/>
            <person name="Molnar I."/>
            <person name="Li X."/>
            <person name="Tang R."/>
            <person name="Chen M."/>
            <person name="Wang L."/>
            <person name="Su S."/>
            <person name="Zhang W."/>
            <person name="Lin M."/>
        </authorList>
    </citation>
    <scope>NUCLEOTIDE SEQUENCE [LARGE SCALE GENOMIC DNA]</scope>
    <source>
        <strain evidence="2">ACCC05744</strain>
    </source>
</reference>
<sequence length="78" mass="8237">MQKISLKNLNLKEVEKLSREQLKDVLGGNLGSGSPTCSQSCKMGPVVSELACWGNCTICYRVGGESVGWGTCVTSVNG</sequence>
<accession>A0A0B8SZY8</accession>
<keyword evidence="2" id="KW-1185">Reference proteome</keyword>
<dbReference type="RefSeq" id="WP_131555285.1">
    <property type="nucleotide sequence ID" value="NZ_JJMU01000053.1"/>
</dbReference>
<dbReference type="STRING" id="1229276.DI53_2867"/>
<comment type="caution">
    <text evidence="1">The sequence shown here is derived from an EMBL/GenBank/DDBJ whole genome shotgun (WGS) entry which is preliminary data.</text>
</comment>
<proteinExistence type="predicted"/>
<evidence type="ECO:0000313" key="1">
    <source>
        <dbReference type="EMBL" id="KGE13336.1"/>
    </source>
</evidence>
<organism evidence="1 2">
    <name type="scientific">Sphingobacterium deserti</name>
    <dbReference type="NCBI Taxonomy" id="1229276"/>
    <lineage>
        <taxon>Bacteria</taxon>
        <taxon>Pseudomonadati</taxon>
        <taxon>Bacteroidota</taxon>
        <taxon>Sphingobacteriia</taxon>
        <taxon>Sphingobacteriales</taxon>
        <taxon>Sphingobacteriaceae</taxon>
        <taxon>Sphingobacterium</taxon>
    </lineage>
</organism>
<evidence type="ECO:0000313" key="2">
    <source>
        <dbReference type="Proteomes" id="UP000031802"/>
    </source>
</evidence>
<gene>
    <name evidence="1" type="ORF">DI53_2867</name>
</gene>
<dbReference type="PATRIC" id="fig|1229276.3.peg.2962"/>
<dbReference type="AlphaFoldDB" id="A0A0B8SZY8"/>
<dbReference type="Proteomes" id="UP000031802">
    <property type="component" value="Unassembled WGS sequence"/>
</dbReference>
<protein>
    <submittedName>
        <fullName evidence="1">Uncharacterized protein</fullName>
    </submittedName>
</protein>